<comment type="caution">
    <text evidence="1">The sequence shown here is derived from an EMBL/GenBank/DDBJ whole genome shotgun (WGS) entry which is preliminary data.</text>
</comment>
<protein>
    <submittedName>
        <fullName evidence="1">Uncharacterized protein</fullName>
    </submittedName>
</protein>
<dbReference type="Proteomes" id="UP000291822">
    <property type="component" value="Unassembled WGS sequence"/>
</dbReference>
<proteinExistence type="predicted"/>
<reference evidence="1 2" key="1">
    <citation type="submission" date="2019-02" db="EMBL/GenBank/DDBJ databases">
        <title>Dyella amyloliquefaciens sp. nov., isolated from forest soil.</title>
        <authorList>
            <person name="Gao Z.-H."/>
            <person name="Qiu L.-H."/>
        </authorList>
    </citation>
    <scope>NUCLEOTIDE SEQUENCE [LARGE SCALE GENOMIC DNA]</scope>
    <source>
        <strain evidence="1 2">KACC 12747</strain>
    </source>
</reference>
<name>A0A4R0YQV4_9GAMM</name>
<evidence type="ECO:0000313" key="1">
    <source>
        <dbReference type="EMBL" id="TCI08485.1"/>
    </source>
</evidence>
<accession>A0A4R0YQV4</accession>
<dbReference type="AlphaFoldDB" id="A0A4R0YQV4"/>
<gene>
    <name evidence="1" type="ORF">EZM97_28110</name>
</gene>
<evidence type="ECO:0000313" key="2">
    <source>
        <dbReference type="Proteomes" id="UP000291822"/>
    </source>
</evidence>
<keyword evidence="2" id="KW-1185">Reference proteome</keyword>
<dbReference type="EMBL" id="SJTG01000004">
    <property type="protein sequence ID" value="TCI08485.1"/>
    <property type="molecule type" value="Genomic_DNA"/>
</dbReference>
<organism evidence="1 2">
    <name type="scientific">Dyella soli</name>
    <dbReference type="NCBI Taxonomy" id="522319"/>
    <lineage>
        <taxon>Bacteria</taxon>
        <taxon>Pseudomonadati</taxon>
        <taxon>Pseudomonadota</taxon>
        <taxon>Gammaproteobacteria</taxon>
        <taxon>Lysobacterales</taxon>
        <taxon>Rhodanobacteraceae</taxon>
        <taxon>Dyella</taxon>
    </lineage>
</organism>
<sequence>MMLMLADTIDTFEVIGINAPFMFGDAADRVRAAIDECLGDVWRRPADAGLVHPEALIFATPLERFQRAGFYGAQLDLKEQQVTRANRSLREAIASRLRGTWIKPFRKWIDAINNFLTSLIGASGIPEALKELKDCLRDELEDDEP</sequence>
<dbReference type="RefSeq" id="WP_131411401.1">
    <property type="nucleotide sequence ID" value="NZ_SJTG01000004.1"/>
</dbReference>